<evidence type="ECO:0000313" key="15">
    <source>
        <dbReference type="EMBL" id="CAH2275432.1"/>
    </source>
</evidence>
<keyword evidence="4" id="KW-0677">Repeat</keyword>
<organism evidence="15 16">
    <name type="scientific">Pelobates cultripes</name>
    <name type="common">Western spadefoot toad</name>
    <dbReference type="NCBI Taxonomy" id="61616"/>
    <lineage>
        <taxon>Eukaryota</taxon>
        <taxon>Metazoa</taxon>
        <taxon>Chordata</taxon>
        <taxon>Craniata</taxon>
        <taxon>Vertebrata</taxon>
        <taxon>Euteleostomi</taxon>
        <taxon>Amphibia</taxon>
        <taxon>Batrachia</taxon>
        <taxon>Anura</taxon>
        <taxon>Pelobatoidea</taxon>
        <taxon>Pelobatidae</taxon>
        <taxon>Pelobates</taxon>
    </lineage>
</organism>
<keyword evidence="7 11" id="KW-0472">Membrane</keyword>
<evidence type="ECO:0000256" key="11">
    <source>
        <dbReference type="SAM" id="Phobius"/>
    </source>
</evidence>
<protein>
    <submittedName>
        <fullName evidence="15">NLRC3-like isoform X1</fullName>
    </submittedName>
</protein>
<keyword evidence="11" id="KW-0812">Transmembrane</keyword>
<name>A0AAD1VVW2_PELCU</name>
<evidence type="ECO:0000256" key="2">
    <source>
        <dbReference type="ARBA" id="ARBA00022614"/>
    </source>
</evidence>
<dbReference type="SUPFAM" id="SSF52047">
    <property type="entry name" value="RNI-like"/>
    <property type="match status" value="1"/>
</dbReference>
<dbReference type="GO" id="GO:0016020">
    <property type="term" value="C:membrane"/>
    <property type="evidence" value="ECO:0007669"/>
    <property type="project" value="UniProtKB-SubCell"/>
</dbReference>
<keyword evidence="9" id="KW-0325">Glycoprotein</keyword>
<feature type="signal peptide" evidence="12">
    <location>
        <begin position="1"/>
        <end position="27"/>
    </location>
</feature>
<evidence type="ECO:0000313" key="16">
    <source>
        <dbReference type="Proteomes" id="UP001295444"/>
    </source>
</evidence>
<dbReference type="InterPro" id="IPR007111">
    <property type="entry name" value="NACHT_NTPase"/>
</dbReference>
<evidence type="ECO:0000256" key="9">
    <source>
        <dbReference type="ARBA" id="ARBA00023180"/>
    </source>
</evidence>
<feature type="chain" id="PRO_5042011681" evidence="12">
    <location>
        <begin position="28"/>
        <end position="957"/>
    </location>
</feature>
<comment type="subcellular location">
    <subcellularLocation>
        <location evidence="1">Membrane</location>
    </subcellularLocation>
</comment>
<evidence type="ECO:0000256" key="6">
    <source>
        <dbReference type="ARBA" id="ARBA00022840"/>
    </source>
</evidence>
<dbReference type="InterPro" id="IPR032675">
    <property type="entry name" value="LRR_dom_sf"/>
</dbReference>
<keyword evidence="6" id="KW-0067">ATP-binding</keyword>
<evidence type="ECO:0000256" key="1">
    <source>
        <dbReference type="ARBA" id="ARBA00004370"/>
    </source>
</evidence>
<keyword evidence="16" id="KW-1185">Reference proteome</keyword>
<evidence type="ECO:0000259" key="14">
    <source>
        <dbReference type="PROSITE" id="PS50837"/>
    </source>
</evidence>
<proteinExistence type="predicted"/>
<accession>A0AAD1VVW2</accession>
<keyword evidence="5" id="KW-0547">Nucleotide-binding</keyword>
<keyword evidence="8" id="KW-1015">Disulfide bond</keyword>
<dbReference type="EMBL" id="OW240914">
    <property type="protein sequence ID" value="CAH2275432.1"/>
    <property type="molecule type" value="Genomic_DNA"/>
</dbReference>
<feature type="domain" description="Ig-like" evidence="13">
    <location>
        <begin position="5"/>
        <end position="130"/>
    </location>
</feature>
<keyword evidence="3 12" id="KW-0732">Signal</keyword>
<reference evidence="15" key="1">
    <citation type="submission" date="2022-03" db="EMBL/GenBank/DDBJ databases">
        <authorList>
            <person name="Alioto T."/>
            <person name="Alioto T."/>
            <person name="Gomez Garrido J."/>
        </authorList>
    </citation>
    <scope>NUCLEOTIDE SEQUENCE</scope>
</reference>
<dbReference type="Gene3D" id="3.80.10.10">
    <property type="entry name" value="Ribonuclease Inhibitor"/>
    <property type="match status" value="1"/>
</dbReference>
<dbReference type="InterPro" id="IPR013783">
    <property type="entry name" value="Ig-like_fold"/>
</dbReference>
<dbReference type="GO" id="GO:0005524">
    <property type="term" value="F:ATP binding"/>
    <property type="evidence" value="ECO:0007669"/>
    <property type="project" value="UniProtKB-KW"/>
</dbReference>
<evidence type="ECO:0000256" key="3">
    <source>
        <dbReference type="ARBA" id="ARBA00022729"/>
    </source>
</evidence>
<dbReference type="GO" id="GO:1903037">
    <property type="term" value="P:regulation of leukocyte cell-cell adhesion"/>
    <property type="evidence" value="ECO:0007669"/>
    <property type="project" value="UniProtKB-ARBA"/>
</dbReference>
<evidence type="ECO:0000256" key="7">
    <source>
        <dbReference type="ARBA" id="ARBA00023136"/>
    </source>
</evidence>
<dbReference type="SUPFAM" id="SSF48726">
    <property type="entry name" value="Immunoglobulin"/>
    <property type="match status" value="1"/>
</dbReference>
<dbReference type="AlphaFoldDB" id="A0AAD1VVW2"/>
<dbReference type="PANTHER" id="PTHR24106">
    <property type="entry name" value="NACHT, LRR AND CARD DOMAINS-CONTAINING"/>
    <property type="match status" value="1"/>
</dbReference>
<evidence type="ECO:0000256" key="5">
    <source>
        <dbReference type="ARBA" id="ARBA00022741"/>
    </source>
</evidence>
<dbReference type="InterPro" id="IPR007110">
    <property type="entry name" value="Ig-like_dom"/>
</dbReference>
<dbReference type="InterPro" id="IPR051261">
    <property type="entry name" value="NLR"/>
</dbReference>
<dbReference type="InterPro" id="IPR027417">
    <property type="entry name" value="P-loop_NTPase"/>
</dbReference>
<dbReference type="Pfam" id="PF17776">
    <property type="entry name" value="NLRC4_HD2"/>
    <property type="match status" value="1"/>
</dbReference>
<sequence>MDSIPNVCRLLLRIYTLGCLVVSVCICSPSTVISGIVEEDVLLPCAIKYEDEFDLKKLVVNWQTENDTVVHSFFYGEDHPEYQGIIFQGRTQMFLQEFPKGNLSLLLKRLKHSDSGKYVCYVSIKNIHASWMDLYITDKETAISSRYYFIKVGSFISFALMLIGFLYIGKIKIRKKRSSAESEPLLRKNRKEYIEKYKEHVRRTSNSSSEEERGTNDFISRTLLIPEWRTMDMNFEKMDQNILLRRKRDTLPSEELFTKDNMVLSSKRMLLAGEAGIGKSFFSKGLQKKWAFRENCMHYECVMYFTFAELKAIKKPMSVKELLRNKCKDLEDVLPELLESGRLLIIFDGYDEFIVNTEKNALKNAIDNDTPLPIENLVLSILRKALLPNTDILVTSRLKSENVEKTGEYFERTFIMQEFTDDQIKQFYKKFCSDEISQSIYDFIEEHNLSSLVSIPLLSSALYELSKNQGLCSPNLQRLATRSEMMSSLLKVCLANALSYESESTEPCCVIKPQSTSSNLPSKVKIMVENMSELSYNNLLAGVEEINVQDLGEGCVHTQRLLECFSEFFFKQTSNTGLLQYRHTSIRDMFAALHCAWTICNSEGILECLNAWTWGNIPERQSRTHILLQNTNMNQNIVFDNFLNFFMGFFMYSNMDGLYTSGRNLQRVPYLEMYFEVWIKKEPSCAKLLHLFHCIYELQENRLTGHLSSMFTSVNLFNTSLNALDIRAMHYSLEKSKLEELDLTLCDLRNEHLNQLQTVIRNSTYVNLSSNMLTKESGLILRRILEHSDCEIKDLFLAVNKLGPSGVNNLWEALETNTSVEKLNVCDNELQDKGTENMVFSLCANKTLKKLILCMNNFNGIGMKNIKELMQKRRDLKVVIRITEDDEFFKYVKGQVDSLKSDGWKKYQKSWVHHILKIVQQDLRHVDHSKDVTLLKRSIRDIIQAMKCAEQKQVCMS</sequence>
<keyword evidence="2" id="KW-0433">Leucine-rich repeat</keyword>
<dbReference type="FunFam" id="2.60.40.10:FF:000142">
    <property type="entry name" value="V-set domain-containing T-cell activation inhibitor 1"/>
    <property type="match status" value="1"/>
</dbReference>
<evidence type="ECO:0000259" key="13">
    <source>
        <dbReference type="PROSITE" id="PS50835"/>
    </source>
</evidence>
<evidence type="ECO:0000256" key="12">
    <source>
        <dbReference type="SAM" id="SignalP"/>
    </source>
</evidence>
<dbReference type="Proteomes" id="UP001295444">
    <property type="component" value="Chromosome 03"/>
</dbReference>
<feature type="domain" description="NACHT" evidence="14">
    <location>
        <begin position="267"/>
        <end position="397"/>
    </location>
</feature>
<evidence type="ECO:0000256" key="8">
    <source>
        <dbReference type="ARBA" id="ARBA00023157"/>
    </source>
</evidence>
<dbReference type="PROSITE" id="PS50837">
    <property type="entry name" value="NACHT"/>
    <property type="match status" value="1"/>
</dbReference>
<dbReference type="InterPro" id="IPR041267">
    <property type="entry name" value="NLRP_HD2"/>
</dbReference>
<dbReference type="Pfam" id="PF05729">
    <property type="entry name" value="NACHT"/>
    <property type="match status" value="1"/>
</dbReference>
<dbReference type="PROSITE" id="PS50835">
    <property type="entry name" value="IG_LIKE"/>
    <property type="match status" value="1"/>
</dbReference>
<evidence type="ECO:0000256" key="10">
    <source>
        <dbReference type="ARBA" id="ARBA00023319"/>
    </source>
</evidence>
<dbReference type="Gene3D" id="2.60.40.10">
    <property type="entry name" value="Immunoglobulins"/>
    <property type="match status" value="1"/>
</dbReference>
<dbReference type="GO" id="GO:0050863">
    <property type="term" value="P:regulation of T cell activation"/>
    <property type="evidence" value="ECO:0007669"/>
    <property type="project" value="UniProtKB-ARBA"/>
</dbReference>
<dbReference type="InterPro" id="IPR036179">
    <property type="entry name" value="Ig-like_dom_sf"/>
</dbReference>
<keyword evidence="11" id="KW-1133">Transmembrane helix</keyword>
<gene>
    <name evidence="15" type="ORF">PECUL_23A053540</name>
</gene>
<dbReference type="SUPFAM" id="SSF52540">
    <property type="entry name" value="P-loop containing nucleoside triphosphate hydrolases"/>
    <property type="match status" value="1"/>
</dbReference>
<feature type="transmembrane region" description="Helical" evidence="11">
    <location>
        <begin position="148"/>
        <end position="168"/>
    </location>
</feature>
<keyword evidence="10" id="KW-0393">Immunoglobulin domain</keyword>
<dbReference type="Gene3D" id="3.40.50.300">
    <property type="entry name" value="P-loop containing nucleotide triphosphate hydrolases"/>
    <property type="match status" value="1"/>
</dbReference>
<evidence type="ECO:0000256" key="4">
    <source>
        <dbReference type="ARBA" id="ARBA00022737"/>
    </source>
</evidence>